<accession>A0A0N1HX65</accession>
<keyword evidence="3" id="KW-1185">Reference proteome</keyword>
<comment type="caution">
    <text evidence="2">The sequence shown here is derived from an EMBL/GenBank/DDBJ whole genome shotgun (WGS) entry which is preliminary data.</text>
</comment>
<dbReference type="VEuPathDB" id="FungiDB:AB675_9526"/>
<feature type="region of interest" description="Disordered" evidence="1">
    <location>
        <begin position="1"/>
        <end position="100"/>
    </location>
</feature>
<feature type="compositionally biased region" description="Low complexity" evidence="1">
    <location>
        <begin position="32"/>
        <end position="51"/>
    </location>
</feature>
<sequence>MSPRNMKLSLSTIFNTSPHTEERSSRSRIRRSNNTPSSSVSPVPISVAYSSTQPYPFLARPHTPITSPGGDSLSTTSSPMSSSSSPSPARSRLRHIRRQPSTADLALHAERTGLLSGAENLGLGLLEPRPRAVSSGSSGSLSTMSSDGSGSPREFCSWEEFFLHENEGFGREVVLDGIFEVLERGR</sequence>
<feature type="compositionally biased region" description="Low complexity" evidence="1">
    <location>
        <begin position="72"/>
        <end position="90"/>
    </location>
</feature>
<organism evidence="2 3">
    <name type="scientific">Cyphellophora attinorum</name>
    <dbReference type="NCBI Taxonomy" id="1664694"/>
    <lineage>
        <taxon>Eukaryota</taxon>
        <taxon>Fungi</taxon>
        <taxon>Dikarya</taxon>
        <taxon>Ascomycota</taxon>
        <taxon>Pezizomycotina</taxon>
        <taxon>Eurotiomycetes</taxon>
        <taxon>Chaetothyriomycetidae</taxon>
        <taxon>Chaetothyriales</taxon>
        <taxon>Cyphellophoraceae</taxon>
        <taxon>Cyphellophora</taxon>
    </lineage>
</organism>
<gene>
    <name evidence="2" type="ORF">AB675_9526</name>
</gene>
<feature type="region of interest" description="Disordered" evidence="1">
    <location>
        <begin position="129"/>
        <end position="151"/>
    </location>
</feature>
<proteinExistence type="predicted"/>
<feature type="compositionally biased region" description="Polar residues" evidence="1">
    <location>
        <begin position="8"/>
        <end position="18"/>
    </location>
</feature>
<evidence type="ECO:0000313" key="3">
    <source>
        <dbReference type="Proteomes" id="UP000038010"/>
    </source>
</evidence>
<evidence type="ECO:0000313" key="2">
    <source>
        <dbReference type="EMBL" id="KPI42460.1"/>
    </source>
</evidence>
<dbReference type="AlphaFoldDB" id="A0A0N1HX65"/>
<reference evidence="2 3" key="1">
    <citation type="submission" date="2015-06" db="EMBL/GenBank/DDBJ databases">
        <title>Draft genome of the ant-associated black yeast Phialophora attae CBS 131958.</title>
        <authorList>
            <person name="Moreno L.F."/>
            <person name="Stielow B.J."/>
            <person name="de Hoog S."/>
            <person name="Vicente V.A."/>
            <person name="Weiss V.A."/>
            <person name="de Vries M."/>
            <person name="Cruz L.M."/>
            <person name="Souza E.M."/>
        </authorList>
    </citation>
    <scope>NUCLEOTIDE SEQUENCE [LARGE SCALE GENOMIC DNA]</scope>
    <source>
        <strain evidence="2 3">CBS 131958</strain>
    </source>
</reference>
<dbReference type="OrthoDB" id="4588567at2759"/>
<evidence type="ECO:0000256" key="1">
    <source>
        <dbReference type="SAM" id="MobiDB-lite"/>
    </source>
</evidence>
<name>A0A0N1HX65_9EURO</name>
<dbReference type="RefSeq" id="XP_018002423.1">
    <property type="nucleotide sequence ID" value="XM_018150068.1"/>
</dbReference>
<protein>
    <submittedName>
        <fullName evidence="2">Uncharacterized protein</fullName>
    </submittedName>
</protein>
<dbReference type="Proteomes" id="UP000038010">
    <property type="component" value="Unassembled WGS sequence"/>
</dbReference>
<dbReference type="GeneID" id="28741948"/>
<feature type="compositionally biased region" description="Low complexity" evidence="1">
    <location>
        <begin position="134"/>
        <end position="151"/>
    </location>
</feature>
<dbReference type="EMBL" id="LFJN01000007">
    <property type="protein sequence ID" value="KPI42460.1"/>
    <property type="molecule type" value="Genomic_DNA"/>
</dbReference>